<keyword evidence="1" id="KW-0812">Transmembrane</keyword>
<dbReference type="InterPro" id="IPR031616">
    <property type="entry name" value="BsrE-like"/>
</dbReference>
<accession>A0ABW1UPA8</accession>
<organism evidence="2 3">
    <name type="scientific">Lapidilactobacillus achengensis</name>
    <dbReference type="NCBI Taxonomy" id="2486000"/>
    <lineage>
        <taxon>Bacteria</taxon>
        <taxon>Bacillati</taxon>
        <taxon>Bacillota</taxon>
        <taxon>Bacilli</taxon>
        <taxon>Lactobacillales</taxon>
        <taxon>Lactobacillaceae</taxon>
        <taxon>Lapidilactobacillus</taxon>
    </lineage>
</organism>
<comment type="caution">
    <text evidence="2">The sequence shown here is derived from an EMBL/GenBank/DDBJ whole genome shotgun (WGS) entry which is preliminary data.</text>
</comment>
<sequence>MSITEILTLLILTGTFIIQLIQLVIDVIELGQKK</sequence>
<proteinExistence type="predicted"/>
<dbReference type="RefSeq" id="WP_225422221.1">
    <property type="nucleotide sequence ID" value="NZ_JBHSSM010000021.1"/>
</dbReference>
<keyword evidence="3" id="KW-1185">Reference proteome</keyword>
<protein>
    <submittedName>
        <fullName evidence="2">Holin-like toxin</fullName>
    </submittedName>
</protein>
<keyword evidence="1" id="KW-0472">Membrane</keyword>
<dbReference type="Proteomes" id="UP001596310">
    <property type="component" value="Unassembled WGS sequence"/>
</dbReference>
<dbReference type="EMBL" id="JBHSSM010000021">
    <property type="protein sequence ID" value="MFC6315799.1"/>
    <property type="molecule type" value="Genomic_DNA"/>
</dbReference>
<evidence type="ECO:0000313" key="2">
    <source>
        <dbReference type="EMBL" id="MFC6315799.1"/>
    </source>
</evidence>
<evidence type="ECO:0000256" key="1">
    <source>
        <dbReference type="SAM" id="Phobius"/>
    </source>
</evidence>
<gene>
    <name evidence="2" type="ORF">ACFQHW_09525</name>
</gene>
<dbReference type="Pfam" id="PF16935">
    <property type="entry name" value="Hol_Tox"/>
    <property type="match status" value="1"/>
</dbReference>
<name>A0ABW1UPA8_9LACO</name>
<reference evidence="3" key="1">
    <citation type="journal article" date="2019" name="Int. J. Syst. Evol. Microbiol.">
        <title>The Global Catalogue of Microorganisms (GCM) 10K type strain sequencing project: providing services to taxonomists for standard genome sequencing and annotation.</title>
        <authorList>
            <consortium name="The Broad Institute Genomics Platform"/>
            <consortium name="The Broad Institute Genome Sequencing Center for Infectious Disease"/>
            <person name="Wu L."/>
            <person name="Ma J."/>
        </authorList>
    </citation>
    <scope>NUCLEOTIDE SEQUENCE [LARGE SCALE GENOMIC DNA]</scope>
    <source>
        <strain evidence="3">CCM 8897</strain>
    </source>
</reference>
<keyword evidence="1" id="KW-1133">Transmembrane helix</keyword>
<feature type="transmembrane region" description="Helical" evidence="1">
    <location>
        <begin position="6"/>
        <end position="28"/>
    </location>
</feature>
<evidence type="ECO:0000313" key="3">
    <source>
        <dbReference type="Proteomes" id="UP001596310"/>
    </source>
</evidence>